<evidence type="ECO:0000313" key="2">
    <source>
        <dbReference type="Proteomes" id="UP001365542"/>
    </source>
</evidence>
<dbReference type="EMBL" id="JAVHJO010000017">
    <property type="protein sequence ID" value="KAK6525201.1"/>
    <property type="molecule type" value="Genomic_DNA"/>
</dbReference>
<evidence type="ECO:0008006" key="3">
    <source>
        <dbReference type="Google" id="ProtNLM"/>
    </source>
</evidence>
<evidence type="ECO:0000313" key="1">
    <source>
        <dbReference type="EMBL" id="KAK6525201.1"/>
    </source>
</evidence>
<dbReference type="Proteomes" id="UP001365542">
    <property type="component" value="Unassembled WGS sequence"/>
</dbReference>
<comment type="caution">
    <text evidence="1">The sequence shown here is derived from an EMBL/GenBank/DDBJ whole genome shotgun (WGS) entry which is preliminary data.</text>
</comment>
<reference evidence="1 2" key="1">
    <citation type="submission" date="2019-10" db="EMBL/GenBank/DDBJ databases">
        <authorList>
            <person name="Palmer J.M."/>
        </authorList>
    </citation>
    <scope>NUCLEOTIDE SEQUENCE [LARGE SCALE GENOMIC DNA]</scope>
    <source>
        <strain evidence="1 2">TWF694</strain>
    </source>
</reference>
<accession>A0AAV9WSU8</accession>
<organism evidence="1 2">
    <name type="scientific">Orbilia ellipsospora</name>
    <dbReference type="NCBI Taxonomy" id="2528407"/>
    <lineage>
        <taxon>Eukaryota</taxon>
        <taxon>Fungi</taxon>
        <taxon>Dikarya</taxon>
        <taxon>Ascomycota</taxon>
        <taxon>Pezizomycotina</taxon>
        <taxon>Orbiliomycetes</taxon>
        <taxon>Orbiliales</taxon>
        <taxon>Orbiliaceae</taxon>
        <taxon>Orbilia</taxon>
    </lineage>
</organism>
<sequence length="459" mass="53038">MASHPVTVCHDASQDSGFKVYLPAELWLIVYRNLSCEELKAISLCSKRHREWVIPQLYSNIKLSEESIAAFCEGKFAALKSLVTDVTFDKLVFPTAADLGPQIKLLRKYCNALRLFPNIQGIRVVYSTIEWFEWHIIAGIWFKLSEYSWFYDLKRFSVEPVIFNELSPGWVPALDAIESCNIQDSNFLKVTKIRRTVTEFDHLRNTIKYSDIPFPRKLEEITTHKFGLQPLSLHSYHPRYHKTTHSPSLFYWKCIDTLKRLKFHCPSFRGDYLCGCRSPISENPASWSCPVTQFTTVEELWLILDEGNSSDAVGFTRRMFPNVRKLRIDAADRVTFYKEGVHGHMAHLVRLEEARVPWPTSWNGESHAHVLPSELCELVNSWAPGPPRLEFVDFAMGYEPAEDAYYYGDSSAIPTGCPIEICRISPGSEKYFFRREKGNREGNNKFMDRREEIDSFACL</sequence>
<protein>
    <recommendedName>
        <fullName evidence="3">F-box domain-containing protein</fullName>
    </recommendedName>
</protein>
<gene>
    <name evidence="1" type="ORF">TWF694_005347</name>
</gene>
<proteinExistence type="predicted"/>
<name>A0AAV9WSU8_9PEZI</name>
<dbReference type="AlphaFoldDB" id="A0AAV9WSU8"/>
<keyword evidence="2" id="KW-1185">Reference proteome</keyword>